<feature type="transmembrane region" description="Helical" evidence="7">
    <location>
        <begin position="31"/>
        <end position="52"/>
    </location>
</feature>
<dbReference type="OrthoDB" id="9794724at2"/>
<dbReference type="InterPro" id="IPR004869">
    <property type="entry name" value="MMPL_dom"/>
</dbReference>
<dbReference type="SUPFAM" id="SSF82866">
    <property type="entry name" value="Multidrug efflux transporter AcrB transmembrane domain"/>
    <property type="match status" value="2"/>
</dbReference>
<evidence type="ECO:0000256" key="1">
    <source>
        <dbReference type="ARBA" id="ARBA00004651"/>
    </source>
</evidence>
<dbReference type="PANTHER" id="PTHR33406">
    <property type="entry name" value="MEMBRANE PROTEIN MJ1562-RELATED"/>
    <property type="match status" value="1"/>
</dbReference>
<evidence type="ECO:0000313" key="9">
    <source>
        <dbReference type="EMBL" id="TKD00400.1"/>
    </source>
</evidence>
<name>A0A4U1J0I1_9BACT</name>
<dbReference type="InterPro" id="IPR000731">
    <property type="entry name" value="SSD"/>
</dbReference>
<evidence type="ECO:0000313" key="10">
    <source>
        <dbReference type="Proteomes" id="UP000309215"/>
    </source>
</evidence>
<organism evidence="9 10">
    <name type="scientific">Polyangium fumosum</name>
    <dbReference type="NCBI Taxonomy" id="889272"/>
    <lineage>
        <taxon>Bacteria</taxon>
        <taxon>Pseudomonadati</taxon>
        <taxon>Myxococcota</taxon>
        <taxon>Polyangia</taxon>
        <taxon>Polyangiales</taxon>
        <taxon>Polyangiaceae</taxon>
        <taxon>Polyangium</taxon>
    </lineage>
</organism>
<dbReference type="Gene3D" id="1.20.1640.10">
    <property type="entry name" value="Multidrug efflux transporter AcrB transmembrane domain"/>
    <property type="match status" value="2"/>
</dbReference>
<feature type="transmembrane region" description="Helical" evidence="7">
    <location>
        <begin position="248"/>
        <end position="268"/>
    </location>
</feature>
<feature type="transmembrane region" description="Helical" evidence="7">
    <location>
        <begin position="742"/>
        <end position="769"/>
    </location>
</feature>
<accession>A0A4U1J0I1</accession>
<feature type="transmembrane region" description="Helical" evidence="7">
    <location>
        <begin position="612"/>
        <end position="634"/>
    </location>
</feature>
<sequence>MSTSSSPPNGPASPSHDAPGWLVRLFTRIISARWIIIALYALVLPPAAWFAARVQQDNAIERLIATSDTDYVKTREFEQVFGAGEFAVLLAEADDPFAPAVLDRLDKLERALKEIPRVEPNSALSIYRRAKAGFDPTPEQSEALRKFVSGTKLFQDQGLAGDGYLAIALVLDVHTSQERRETLSAVRRAIEATGGDGAPLKTLRQVGQPYVNIYLDEDMQKTGPKYFGLFAAFIIGLCLFLYRSARTLAAFLITLGVSIAFAMGYIGLTGGILTIVSPMVPMTILVTTTATLVYLQSRFVERPADRSVDEHQVFSLANKWLACTASVFATAVGFTALVVSSIQPIRQMGVWVAVGLALSYVVCFTLFPALQKILKTPTAIEQKVAAAWFVRLTEALPRWSYRYRWPLVLGSIVLSFAGAVALFGLPGVVKPMRLLTDPVEYINSGSRLYADTKAIETKIPGLSVTEVWLKGGVGSVSEPDALKGFQAFHEGLVADPEVGAAIGPTTILRMMQYLGGAGDAFPKDPEALDELAGTLESLAPVDPLLGRFVQKNGLGQTHFTIISKATEHEAFERLQASIDKHWKNAVAKNPALKEFELRTVGMAPLQARVSQSLVPTLVESFELTVGIIFVTFLVVFRSGAARLMAMIPSLFAILVMFGVMRISGMTLNVATILIASTVLGTSENDQIHFFYHFQEGRKAGSVEQALRHTLFVSGRAIFFATLINAGGFVAFGMADLPPIRQFGLLSAVAFVLSMIADFTALPAALWLVLRAKPDAEPAPTKEPGQTPASSSPSQTP</sequence>
<keyword evidence="3 7" id="KW-0812">Transmembrane</keyword>
<keyword evidence="10" id="KW-1185">Reference proteome</keyword>
<protein>
    <recommendedName>
        <fullName evidence="8">SSD domain-containing protein</fullName>
    </recommendedName>
</protein>
<gene>
    <name evidence="9" type="ORF">E8A74_34460</name>
</gene>
<feature type="transmembrane region" description="Helical" evidence="7">
    <location>
        <begin position="350"/>
        <end position="370"/>
    </location>
</feature>
<keyword evidence="4 7" id="KW-1133">Transmembrane helix</keyword>
<dbReference type="InterPro" id="IPR050545">
    <property type="entry name" value="Mycobact_MmpL"/>
</dbReference>
<feature type="transmembrane region" description="Helical" evidence="7">
    <location>
        <begin position="716"/>
        <end position="736"/>
    </location>
</feature>
<evidence type="ECO:0000256" key="7">
    <source>
        <dbReference type="SAM" id="Phobius"/>
    </source>
</evidence>
<feature type="domain" description="SSD" evidence="8">
    <location>
        <begin position="247"/>
        <end position="373"/>
    </location>
</feature>
<comment type="caution">
    <text evidence="9">The sequence shown here is derived from an EMBL/GenBank/DDBJ whole genome shotgun (WGS) entry which is preliminary data.</text>
</comment>
<evidence type="ECO:0000256" key="2">
    <source>
        <dbReference type="ARBA" id="ARBA00022475"/>
    </source>
</evidence>
<dbReference type="GO" id="GO:0005886">
    <property type="term" value="C:plasma membrane"/>
    <property type="evidence" value="ECO:0007669"/>
    <property type="project" value="UniProtKB-SubCell"/>
</dbReference>
<reference evidence="9 10" key="1">
    <citation type="submission" date="2019-04" db="EMBL/GenBank/DDBJ databases">
        <authorList>
            <person name="Li Y."/>
            <person name="Wang J."/>
        </authorList>
    </citation>
    <scope>NUCLEOTIDE SEQUENCE [LARGE SCALE GENOMIC DNA]</scope>
    <source>
        <strain evidence="9 10">DSM 14668</strain>
    </source>
</reference>
<dbReference type="Proteomes" id="UP000309215">
    <property type="component" value="Unassembled WGS sequence"/>
</dbReference>
<proteinExistence type="predicted"/>
<feature type="region of interest" description="Disordered" evidence="6">
    <location>
        <begin position="776"/>
        <end position="796"/>
    </location>
</feature>
<feature type="transmembrane region" description="Helical" evidence="7">
    <location>
        <begin position="226"/>
        <end position="242"/>
    </location>
</feature>
<evidence type="ECO:0000256" key="4">
    <source>
        <dbReference type="ARBA" id="ARBA00022989"/>
    </source>
</evidence>
<feature type="transmembrane region" description="Helical" evidence="7">
    <location>
        <begin position="640"/>
        <end position="659"/>
    </location>
</feature>
<dbReference type="Pfam" id="PF03176">
    <property type="entry name" value="MMPL"/>
    <property type="match status" value="2"/>
</dbReference>
<feature type="domain" description="SSD" evidence="8">
    <location>
        <begin position="643"/>
        <end position="767"/>
    </location>
</feature>
<dbReference type="PANTHER" id="PTHR33406:SF12">
    <property type="entry name" value="BLR2997 PROTEIN"/>
    <property type="match status" value="1"/>
</dbReference>
<evidence type="ECO:0000256" key="3">
    <source>
        <dbReference type="ARBA" id="ARBA00022692"/>
    </source>
</evidence>
<feature type="transmembrane region" description="Helical" evidence="7">
    <location>
        <begin position="275"/>
        <end position="297"/>
    </location>
</feature>
<dbReference type="EMBL" id="SSMQ01000047">
    <property type="protein sequence ID" value="TKD00400.1"/>
    <property type="molecule type" value="Genomic_DNA"/>
</dbReference>
<dbReference type="RefSeq" id="WP_136933327.1">
    <property type="nucleotide sequence ID" value="NZ_SSMQ01000047.1"/>
</dbReference>
<comment type="subcellular location">
    <subcellularLocation>
        <location evidence="1">Cell membrane</location>
        <topology evidence="1">Multi-pass membrane protein</topology>
    </subcellularLocation>
</comment>
<evidence type="ECO:0000256" key="6">
    <source>
        <dbReference type="SAM" id="MobiDB-lite"/>
    </source>
</evidence>
<feature type="transmembrane region" description="Helical" evidence="7">
    <location>
        <begin position="317"/>
        <end position="338"/>
    </location>
</feature>
<dbReference type="PROSITE" id="PS50156">
    <property type="entry name" value="SSD"/>
    <property type="match status" value="2"/>
</dbReference>
<evidence type="ECO:0000259" key="8">
    <source>
        <dbReference type="PROSITE" id="PS50156"/>
    </source>
</evidence>
<feature type="compositionally biased region" description="Low complexity" evidence="6">
    <location>
        <begin position="783"/>
        <end position="796"/>
    </location>
</feature>
<keyword evidence="5 7" id="KW-0472">Membrane</keyword>
<keyword evidence="2" id="KW-1003">Cell membrane</keyword>
<evidence type="ECO:0000256" key="5">
    <source>
        <dbReference type="ARBA" id="ARBA00023136"/>
    </source>
</evidence>
<dbReference type="AlphaFoldDB" id="A0A4U1J0I1"/>
<feature type="transmembrane region" description="Helical" evidence="7">
    <location>
        <begin position="405"/>
        <end position="425"/>
    </location>
</feature>